<dbReference type="InterPro" id="IPR036116">
    <property type="entry name" value="FN3_sf"/>
</dbReference>
<name>A0A1A6FTS8_NEOLE</name>
<dbReference type="Pfam" id="PF00041">
    <property type="entry name" value="fn3"/>
    <property type="match status" value="1"/>
</dbReference>
<dbReference type="AlphaFoldDB" id="A0A1A6FTS8"/>
<dbReference type="CDD" id="cd00063">
    <property type="entry name" value="FN3"/>
    <property type="match status" value="2"/>
</dbReference>
<sequence length="172" mass="18272">MTEPEDVASEVYHGPKLECTVGNLLPGTVYRFRVRALNDGGYGPYSDVSEITTATGPPGQCRAPCVSFTPDGCVLVGWEAFNPAGAGPYSELVHCQTPASAPDPVSMLCVLEEEPLGAHLDSPSVCLVLNWEEPCNNGSEIVAYNIDLGDTSITVGNTTTHVIKDLLPETTY</sequence>
<feature type="domain" description="Fibronectin type-III" evidence="1">
    <location>
        <begin position="1"/>
        <end position="58"/>
    </location>
</feature>
<gene>
    <name evidence="2" type="ORF">A6R68_11886</name>
</gene>
<evidence type="ECO:0000313" key="2">
    <source>
        <dbReference type="EMBL" id="OBS56989.1"/>
    </source>
</evidence>
<dbReference type="InterPro" id="IPR003961">
    <property type="entry name" value="FN3_dom"/>
</dbReference>
<protein>
    <recommendedName>
        <fullName evidence="1">Fibronectin type-III domain-containing protein</fullName>
    </recommendedName>
</protein>
<keyword evidence="3" id="KW-1185">Reference proteome</keyword>
<comment type="caution">
    <text evidence="2">The sequence shown here is derived from an EMBL/GenBank/DDBJ whole genome shotgun (WGS) entry which is preliminary data.</text>
</comment>
<dbReference type="EMBL" id="LZPO01118142">
    <property type="protein sequence ID" value="OBS56989.1"/>
    <property type="molecule type" value="Genomic_DNA"/>
</dbReference>
<dbReference type="OrthoDB" id="443915at2759"/>
<dbReference type="SUPFAM" id="SSF49265">
    <property type="entry name" value="Fibronectin type III"/>
    <property type="match status" value="2"/>
</dbReference>
<evidence type="ECO:0000259" key="1">
    <source>
        <dbReference type="PROSITE" id="PS50853"/>
    </source>
</evidence>
<dbReference type="InterPro" id="IPR013783">
    <property type="entry name" value="Ig-like_fold"/>
</dbReference>
<reference evidence="2 3" key="1">
    <citation type="submission" date="2016-06" db="EMBL/GenBank/DDBJ databases">
        <title>The Draft Genome Sequence and Annotation of the Desert Woodrat Neotoma lepida.</title>
        <authorList>
            <person name="Campbell M."/>
            <person name="Oakeson K.F."/>
            <person name="Yandell M."/>
            <person name="Halpert J.R."/>
            <person name="Dearing D."/>
        </authorList>
    </citation>
    <scope>NUCLEOTIDE SEQUENCE [LARGE SCALE GENOMIC DNA]</scope>
    <source>
        <strain evidence="2">417</strain>
        <tissue evidence="2">Liver</tissue>
    </source>
</reference>
<dbReference type="STRING" id="56216.A0A1A6FTS8"/>
<dbReference type="InterPro" id="IPR050617">
    <property type="entry name" value="E3_ligase_FN3/SPRY"/>
</dbReference>
<accession>A0A1A6FTS8</accession>
<evidence type="ECO:0000313" key="3">
    <source>
        <dbReference type="Proteomes" id="UP000092124"/>
    </source>
</evidence>
<organism evidence="2 3">
    <name type="scientific">Neotoma lepida</name>
    <name type="common">Desert woodrat</name>
    <dbReference type="NCBI Taxonomy" id="56216"/>
    <lineage>
        <taxon>Eukaryota</taxon>
        <taxon>Metazoa</taxon>
        <taxon>Chordata</taxon>
        <taxon>Craniata</taxon>
        <taxon>Vertebrata</taxon>
        <taxon>Euteleostomi</taxon>
        <taxon>Mammalia</taxon>
        <taxon>Eutheria</taxon>
        <taxon>Euarchontoglires</taxon>
        <taxon>Glires</taxon>
        <taxon>Rodentia</taxon>
        <taxon>Myomorpha</taxon>
        <taxon>Muroidea</taxon>
        <taxon>Cricetidae</taxon>
        <taxon>Neotominae</taxon>
        <taxon>Neotoma</taxon>
    </lineage>
</organism>
<proteinExistence type="predicted"/>
<dbReference type="Gene3D" id="2.60.40.10">
    <property type="entry name" value="Immunoglobulins"/>
    <property type="match status" value="2"/>
</dbReference>
<feature type="non-terminal residue" evidence="2">
    <location>
        <position position="172"/>
    </location>
</feature>
<dbReference type="Proteomes" id="UP000092124">
    <property type="component" value="Unassembled WGS sequence"/>
</dbReference>
<dbReference type="PANTHER" id="PTHR24099:SF19">
    <property type="entry name" value="FIBRONECTIN TYPE III DOMAIN-CONTAINING PROTEIN 3B"/>
    <property type="match status" value="1"/>
</dbReference>
<dbReference type="PROSITE" id="PS50853">
    <property type="entry name" value="FN3"/>
    <property type="match status" value="1"/>
</dbReference>
<dbReference type="PANTHER" id="PTHR24099">
    <property type="entry name" value="E3 UBIQUITIN-PROTEIN LIGASE TRIM36-RELATED"/>
    <property type="match status" value="1"/>
</dbReference>